<protein>
    <recommendedName>
        <fullName evidence="2">DUF7595 domain-containing protein</fullName>
    </recommendedName>
</protein>
<feature type="region of interest" description="Disordered" evidence="1">
    <location>
        <begin position="1"/>
        <end position="44"/>
    </location>
</feature>
<evidence type="ECO:0000256" key="1">
    <source>
        <dbReference type="SAM" id="MobiDB-lite"/>
    </source>
</evidence>
<organism evidence="3 4">
    <name type="scientific">Panicum virgatum</name>
    <name type="common">Blackwell switchgrass</name>
    <dbReference type="NCBI Taxonomy" id="38727"/>
    <lineage>
        <taxon>Eukaryota</taxon>
        <taxon>Viridiplantae</taxon>
        <taxon>Streptophyta</taxon>
        <taxon>Embryophyta</taxon>
        <taxon>Tracheophyta</taxon>
        <taxon>Spermatophyta</taxon>
        <taxon>Magnoliopsida</taxon>
        <taxon>Liliopsida</taxon>
        <taxon>Poales</taxon>
        <taxon>Poaceae</taxon>
        <taxon>PACMAD clade</taxon>
        <taxon>Panicoideae</taxon>
        <taxon>Panicodae</taxon>
        <taxon>Paniceae</taxon>
        <taxon>Panicinae</taxon>
        <taxon>Panicum</taxon>
        <taxon>Panicum sect. Hiantes</taxon>
    </lineage>
</organism>
<keyword evidence="4" id="KW-1185">Reference proteome</keyword>
<reference evidence="3" key="1">
    <citation type="submission" date="2020-05" db="EMBL/GenBank/DDBJ databases">
        <title>WGS assembly of Panicum virgatum.</title>
        <authorList>
            <person name="Lovell J.T."/>
            <person name="Jenkins J."/>
            <person name="Shu S."/>
            <person name="Juenger T.E."/>
            <person name="Schmutz J."/>
        </authorList>
    </citation>
    <scope>NUCLEOTIDE SEQUENCE</scope>
    <source>
        <strain evidence="3">AP13</strain>
    </source>
</reference>
<evidence type="ECO:0000313" key="4">
    <source>
        <dbReference type="Proteomes" id="UP000823388"/>
    </source>
</evidence>
<name>A0A8T0NEQ5_PANVG</name>
<evidence type="ECO:0000313" key="3">
    <source>
        <dbReference type="EMBL" id="KAG2545506.1"/>
    </source>
</evidence>
<sequence>MSTRREELDLTGPSNPAASIKRARLRASSPRRYGPTVQPPPQPLPVDLQLEIVARSDDVTTVVRCAATSKPLRRAILEPAFRGLLARLADEAGSGGGGSSDPDLLVAVSYRICKHAGGGKDRTVARASPHLRFDGGLLRSFKPASSRDGLLVLRRRVEVELCVCNTFTGHVTPTPLPRTGLKLGRDDGIRGLYRPALLTAAAGGRSFELLVLSRDLRTQTFSAQDGTWGAVRHVSGYLCHGHGWQSSMESATAPVVVGRTIYRLCRRLKRTSEFDRDEEHILGATAEGTKLSVVLAEDGRISMWTLSQQREWSQQVSISRAAIDEQLATTAGLELEACGAIRFESFGGRSGTVLLWVAGVGLVRLDLGTKKATLLCSCSHRDTCWTCLQEMDLASLFRGMKLF</sequence>
<dbReference type="AlphaFoldDB" id="A0A8T0NEQ5"/>
<feature type="domain" description="DUF7595" evidence="2">
    <location>
        <begin position="108"/>
        <end position="267"/>
    </location>
</feature>
<gene>
    <name evidence="3" type="ORF">PVAP13_9KG315816</name>
</gene>
<dbReference type="PANTHER" id="PTHR35828:SF28">
    <property type="entry name" value="F-BOX DOMAIN CONTAINING PROTEIN"/>
    <property type="match status" value="1"/>
</dbReference>
<dbReference type="PANTHER" id="PTHR35828">
    <property type="entry name" value="OS08G0203800 PROTEIN-RELATED"/>
    <property type="match status" value="1"/>
</dbReference>
<comment type="caution">
    <text evidence="3">The sequence shown here is derived from an EMBL/GenBank/DDBJ whole genome shotgun (WGS) entry which is preliminary data.</text>
</comment>
<dbReference type="Proteomes" id="UP000823388">
    <property type="component" value="Chromosome 9K"/>
</dbReference>
<feature type="domain" description="DUF7595" evidence="2">
    <location>
        <begin position="277"/>
        <end position="403"/>
    </location>
</feature>
<dbReference type="InterPro" id="IPR056016">
    <property type="entry name" value="DUF7595"/>
</dbReference>
<dbReference type="EMBL" id="CM029053">
    <property type="protein sequence ID" value="KAG2545506.1"/>
    <property type="molecule type" value="Genomic_DNA"/>
</dbReference>
<proteinExistence type="predicted"/>
<dbReference type="Pfam" id="PF24523">
    <property type="entry name" value="DUF7595"/>
    <property type="match status" value="2"/>
</dbReference>
<accession>A0A8T0NEQ5</accession>
<evidence type="ECO:0000259" key="2">
    <source>
        <dbReference type="Pfam" id="PF24523"/>
    </source>
</evidence>